<evidence type="ECO:0000313" key="3">
    <source>
        <dbReference type="Proteomes" id="UP000027456"/>
    </source>
</evidence>
<dbReference type="HOGENOM" id="CLU_1932648_0_0_1"/>
<dbReference type="AlphaFoldDB" id="A0A074RDY5"/>
<evidence type="ECO:0000313" key="2">
    <source>
        <dbReference type="EMBL" id="KEP45341.1"/>
    </source>
</evidence>
<feature type="compositionally biased region" description="Basic and acidic residues" evidence="1">
    <location>
        <begin position="1"/>
        <end position="18"/>
    </location>
</feature>
<accession>A0A074RDY5</accession>
<protein>
    <submittedName>
        <fullName evidence="2">Uncharacterized protein</fullName>
    </submittedName>
</protein>
<reference evidence="2 3" key="1">
    <citation type="submission" date="2013-12" db="EMBL/GenBank/DDBJ databases">
        <authorList>
            <person name="Cubeta M."/>
            <person name="Pakala S."/>
            <person name="Fedorova N."/>
            <person name="Thomas E."/>
            <person name="Dean R."/>
            <person name="Jabaji S."/>
            <person name="Neate S."/>
            <person name="Toda T."/>
            <person name="Tavantzis S."/>
            <person name="Vilgalys R."/>
            <person name="Bharathan N."/>
            <person name="Pakala S."/>
            <person name="Losada L.S."/>
            <person name="Zafar N."/>
            <person name="Nierman W."/>
        </authorList>
    </citation>
    <scope>NUCLEOTIDE SEQUENCE [LARGE SCALE GENOMIC DNA]</scope>
    <source>
        <strain evidence="2 3">123E</strain>
    </source>
</reference>
<name>A0A074RDY5_9AGAM</name>
<proteinExistence type="predicted"/>
<comment type="caution">
    <text evidence="2">The sequence shown here is derived from an EMBL/GenBank/DDBJ whole genome shotgun (WGS) entry which is preliminary data.</text>
</comment>
<keyword evidence="3" id="KW-1185">Reference proteome</keyword>
<gene>
    <name evidence="2" type="ORF">V565_285540</name>
</gene>
<feature type="non-terminal residue" evidence="2">
    <location>
        <position position="131"/>
    </location>
</feature>
<organism evidence="2 3">
    <name type="scientific">Rhizoctonia solani 123E</name>
    <dbReference type="NCBI Taxonomy" id="1423351"/>
    <lineage>
        <taxon>Eukaryota</taxon>
        <taxon>Fungi</taxon>
        <taxon>Dikarya</taxon>
        <taxon>Basidiomycota</taxon>
        <taxon>Agaricomycotina</taxon>
        <taxon>Agaricomycetes</taxon>
        <taxon>Cantharellales</taxon>
        <taxon>Ceratobasidiaceae</taxon>
        <taxon>Rhizoctonia</taxon>
    </lineage>
</organism>
<evidence type="ECO:0000256" key="1">
    <source>
        <dbReference type="SAM" id="MobiDB-lite"/>
    </source>
</evidence>
<dbReference type="OrthoDB" id="2130750at2759"/>
<dbReference type="Proteomes" id="UP000027456">
    <property type="component" value="Unassembled WGS sequence"/>
</dbReference>
<sequence>MMEHRLEDARAQAEREDQSAQSRIAKAKEGEQAAWKECLELRKEVDNLNRGVLGRSCYARGYKGDAEGLRAEVAVRLILLYLEELEGAEKTELDLHAVVEGLEKDKTYLEERAAEQHKMWSTCAVIRPVPS</sequence>
<feature type="region of interest" description="Disordered" evidence="1">
    <location>
        <begin position="1"/>
        <end position="28"/>
    </location>
</feature>
<dbReference type="EMBL" id="AZST01001927">
    <property type="protein sequence ID" value="KEP45341.1"/>
    <property type="molecule type" value="Genomic_DNA"/>
</dbReference>